<evidence type="ECO:0000256" key="1">
    <source>
        <dbReference type="ARBA" id="ARBA00008635"/>
    </source>
</evidence>
<evidence type="ECO:0000256" key="3">
    <source>
        <dbReference type="PIRSR" id="PIRSR607837-1"/>
    </source>
</evidence>
<dbReference type="InterPro" id="IPR007837">
    <property type="entry name" value="DinB"/>
</dbReference>
<keyword evidence="2 3" id="KW-0479">Metal-binding</keyword>
<dbReference type="EMBL" id="CP051680">
    <property type="protein sequence ID" value="QJD83019.1"/>
    <property type="molecule type" value="Genomic_DNA"/>
</dbReference>
<feature type="binding site" evidence="3">
    <location>
        <position position="131"/>
    </location>
    <ligand>
        <name>a divalent metal cation</name>
        <dbReference type="ChEBI" id="CHEBI:60240"/>
    </ligand>
</feature>
<dbReference type="Pfam" id="PF05163">
    <property type="entry name" value="DinB"/>
    <property type="match status" value="1"/>
</dbReference>
<feature type="binding site" evidence="3">
    <location>
        <position position="127"/>
    </location>
    <ligand>
        <name>a divalent metal cation</name>
        <dbReference type="ChEBI" id="CHEBI:60240"/>
    </ligand>
</feature>
<dbReference type="Proteomes" id="UP000502248">
    <property type="component" value="Chromosome"/>
</dbReference>
<dbReference type="RefSeq" id="WP_169279316.1">
    <property type="nucleotide sequence ID" value="NZ_CP051680.1"/>
</dbReference>
<dbReference type="GO" id="GO:0046872">
    <property type="term" value="F:metal ion binding"/>
    <property type="evidence" value="ECO:0007669"/>
    <property type="project" value="UniProtKB-KW"/>
</dbReference>
<dbReference type="KEGG" id="cheb:HH215_07430"/>
<feature type="binding site" evidence="3">
    <location>
        <position position="48"/>
    </location>
    <ligand>
        <name>a divalent metal cation</name>
        <dbReference type="ChEBI" id="CHEBI:60240"/>
    </ligand>
</feature>
<dbReference type="SUPFAM" id="SSF109854">
    <property type="entry name" value="DinB/YfiT-like putative metalloenzymes"/>
    <property type="match status" value="1"/>
</dbReference>
<dbReference type="InterPro" id="IPR034660">
    <property type="entry name" value="DinB/YfiT-like"/>
</dbReference>
<evidence type="ECO:0000256" key="2">
    <source>
        <dbReference type="ARBA" id="ARBA00022723"/>
    </source>
</evidence>
<keyword evidence="5" id="KW-1185">Reference proteome</keyword>
<evidence type="ECO:0000313" key="4">
    <source>
        <dbReference type="EMBL" id="QJD83019.1"/>
    </source>
</evidence>
<comment type="similarity">
    <text evidence="1">Belongs to the DinB family.</text>
</comment>
<sequence length="167" mass="18644">MYKHIEDFVAAWQFETAATLRTLELLTDESLSRQITDGHRTLGRIAWHLTQTLHEMPSRTGLSFVGPGEEEAVPTSAAEIAAVYKRTSQAMLDAVQSQWTDANLLETSDMYGDQWPNGVTLDALVKHEIHHRGQMTVLMRQAGLRVPDLYGPTKEQWAEFGAPAPAI</sequence>
<dbReference type="Gene3D" id="1.20.120.450">
    <property type="entry name" value="dinb family like domain"/>
    <property type="match status" value="1"/>
</dbReference>
<proteinExistence type="inferred from homology"/>
<evidence type="ECO:0000313" key="5">
    <source>
        <dbReference type="Proteomes" id="UP000502248"/>
    </source>
</evidence>
<gene>
    <name evidence="4" type="ORF">HH215_07430</name>
</gene>
<reference evidence="4 5" key="1">
    <citation type="submission" date="2020-04" db="EMBL/GenBank/DDBJ databases">
        <title>Genome sequencing of novel species.</title>
        <authorList>
            <person name="Heo J."/>
            <person name="Kim S.-J."/>
            <person name="Kim J.-S."/>
            <person name="Hong S.-B."/>
            <person name="Kwon S.-W."/>
        </authorList>
    </citation>
    <scope>NUCLEOTIDE SEQUENCE [LARGE SCALE GENOMIC DNA]</scope>
    <source>
        <strain evidence="4 5">MFER-1</strain>
    </source>
</reference>
<protein>
    <recommendedName>
        <fullName evidence="6">Damage-inducible protein DinB</fullName>
    </recommendedName>
</protein>
<accession>A0A7Z2VH84</accession>
<organism evidence="4 5">
    <name type="scientific">Cohnella herbarum</name>
    <dbReference type="NCBI Taxonomy" id="2728023"/>
    <lineage>
        <taxon>Bacteria</taxon>
        <taxon>Bacillati</taxon>
        <taxon>Bacillota</taxon>
        <taxon>Bacilli</taxon>
        <taxon>Bacillales</taxon>
        <taxon>Paenibacillaceae</taxon>
        <taxon>Cohnella</taxon>
    </lineage>
</organism>
<evidence type="ECO:0008006" key="6">
    <source>
        <dbReference type="Google" id="ProtNLM"/>
    </source>
</evidence>
<dbReference type="AlphaFoldDB" id="A0A7Z2VH84"/>
<name>A0A7Z2VH84_9BACL</name>